<proteinExistence type="predicted"/>
<keyword evidence="3" id="KW-1185">Reference proteome</keyword>
<dbReference type="Proteomes" id="UP000796880">
    <property type="component" value="Unassembled WGS sequence"/>
</dbReference>
<organism evidence="2 3">
    <name type="scientific">Rhamnella rubrinervis</name>
    <dbReference type="NCBI Taxonomy" id="2594499"/>
    <lineage>
        <taxon>Eukaryota</taxon>
        <taxon>Viridiplantae</taxon>
        <taxon>Streptophyta</taxon>
        <taxon>Embryophyta</taxon>
        <taxon>Tracheophyta</taxon>
        <taxon>Spermatophyta</taxon>
        <taxon>Magnoliopsida</taxon>
        <taxon>eudicotyledons</taxon>
        <taxon>Gunneridae</taxon>
        <taxon>Pentapetalae</taxon>
        <taxon>rosids</taxon>
        <taxon>fabids</taxon>
        <taxon>Rosales</taxon>
        <taxon>Rhamnaceae</taxon>
        <taxon>rhamnoid group</taxon>
        <taxon>Rhamneae</taxon>
        <taxon>Rhamnella</taxon>
    </lineage>
</organism>
<dbReference type="Pfam" id="PF05553">
    <property type="entry name" value="DUF761"/>
    <property type="match status" value="1"/>
</dbReference>
<reference evidence="2" key="1">
    <citation type="submission" date="2020-03" db="EMBL/GenBank/DDBJ databases">
        <title>A high-quality chromosome-level genome assembly of a woody plant with both climbing and erect habits, Rhamnella rubrinervis.</title>
        <authorList>
            <person name="Lu Z."/>
            <person name="Yang Y."/>
            <person name="Zhu X."/>
            <person name="Sun Y."/>
        </authorList>
    </citation>
    <scope>NUCLEOTIDE SEQUENCE</scope>
    <source>
        <strain evidence="2">BYM</strain>
        <tissue evidence="2">Leaf</tissue>
    </source>
</reference>
<gene>
    <name evidence="2" type="ORF">FNV43_RR12836</name>
</gene>
<name>A0A8K0MIN8_9ROSA</name>
<dbReference type="AlphaFoldDB" id="A0A8K0MIN8"/>
<evidence type="ECO:0000256" key="1">
    <source>
        <dbReference type="SAM" id="MobiDB-lite"/>
    </source>
</evidence>
<protein>
    <submittedName>
        <fullName evidence="2">Uncharacterized protein</fullName>
    </submittedName>
</protein>
<dbReference type="EMBL" id="VOIH02000005">
    <property type="protein sequence ID" value="KAF3447649.1"/>
    <property type="molecule type" value="Genomic_DNA"/>
</dbReference>
<feature type="region of interest" description="Disordered" evidence="1">
    <location>
        <begin position="68"/>
        <end position="91"/>
    </location>
</feature>
<evidence type="ECO:0000313" key="2">
    <source>
        <dbReference type="EMBL" id="KAF3447649.1"/>
    </source>
</evidence>
<comment type="caution">
    <text evidence="2">The sequence shown here is derived from an EMBL/GenBank/DDBJ whole genome shotgun (WGS) entry which is preliminary data.</text>
</comment>
<dbReference type="InterPro" id="IPR008480">
    <property type="entry name" value="DUF761_pln"/>
</dbReference>
<evidence type="ECO:0000313" key="3">
    <source>
        <dbReference type="Proteomes" id="UP000796880"/>
    </source>
</evidence>
<sequence length="137" mass="16744">MGRGESLSFAVRQLKRAVKKVKLILLGLKWRRYWRLIITNTKSGADKMRRYWSFNDRLEFYGCFEDEKSDEKRTSKRLQRTRSYSEDRDNDRDIDQRAEVFIDNFRYQLLLERQVSWKLRYWQEHSSNMEDEGSSSL</sequence>
<dbReference type="OrthoDB" id="1682876at2759"/>
<accession>A0A8K0MIN8</accession>